<protein>
    <submittedName>
        <fullName evidence="2">ATP-binding protein</fullName>
    </submittedName>
</protein>
<feature type="domain" description="ATPase AAA-type core" evidence="1">
    <location>
        <begin position="269"/>
        <end position="381"/>
    </location>
</feature>
<organism evidence="2 3">
    <name type="scientific">Corynebacterium canis</name>
    <dbReference type="NCBI Taxonomy" id="679663"/>
    <lineage>
        <taxon>Bacteria</taxon>
        <taxon>Bacillati</taxon>
        <taxon>Actinomycetota</taxon>
        <taxon>Actinomycetes</taxon>
        <taxon>Mycobacteriales</taxon>
        <taxon>Corynebacteriaceae</taxon>
        <taxon>Corynebacterium</taxon>
    </lineage>
</organism>
<evidence type="ECO:0000313" key="3">
    <source>
        <dbReference type="Proteomes" id="UP000320791"/>
    </source>
</evidence>
<dbReference type="GO" id="GO:0005524">
    <property type="term" value="F:ATP binding"/>
    <property type="evidence" value="ECO:0007669"/>
    <property type="project" value="UniProtKB-KW"/>
</dbReference>
<dbReference type="SUPFAM" id="SSF52540">
    <property type="entry name" value="P-loop containing nucleoside triphosphate hydrolases"/>
    <property type="match status" value="1"/>
</dbReference>
<comment type="caution">
    <text evidence="2">The sequence shown here is derived from an EMBL/GenBank/DDBJ whole genome shotgun (WGS) entry which is preliminary data.</text>
</comment>
<feature type="domain" description="ATPase AAA-type core" evidence="1">
    <location>
        <begin position="57"/>
        <end position="162"/>
    </location>
</feature>
<accession>A0A5C5ULG1</accession>
<dbReference type="GO" id="GO:0016887">
    <property type="term" value="F:ATP hydrolysis activity"/>
    <property type="evidence" value="ECO:0007669"/>
    <property type="project" value="InterPro"/>
</dbReference>
<sequence>MQKPDFYAYSKCMLLSMTLENYRSFAEEVTLDLQRRSFHTLRPRLGEHWRALVLPRAAIFGANAAGKSNVIAPLGHLKTAVLSSLRNPDVLKRLYDPHRHKMGDDVVFDLEYVADDIRYRWVLTLDAQGVVSEILDANEKRSWKEVFHRTRDEIQFNKNLDIPKAARDNISEFMTPWVLTFSAWLTVKTPGRFIGGARWWIDSLLPMVTCDDEDRDTRHAWVIDIAAKHGHWLKLLKLALSTADVGVSDVRVVEEKLPEDIKRIHFIVNRESGDLEILDDPSKLGIEDIENYIKYIEFRHGEGDDAFSLSEDDESQGTRVWMDVAIPAYLALQKGSVLVIDEIDSSLHPALVRELIGYFGDPELNTNGAQLIFTTHDITLLGKHPIEALDREEVWFAEKHGVESTLVALDEFALREPHNIERRYFQGVFGAVPITEGSGLKLALESMRRKDFEASGESAE</sequence>
<dbReference type="PANTHER" id="PTHR40396:SF1">
    <property type="entry name" value="ATPASE AAA-TYPE CORE DOMAIN-CONTAINING PROTEIN"/>
    <property type="match status" value="1"/>
</dbReference>
<dbReference type="Pfam" id="PF13304">
    <property type="entry name" value="AAA_21"/>
    <property type="match status" value="2"/>
</dbReference>
<dbReference type="InterPro" id="IPR027417">
    <property type="entry name" value="P-loop_NTPase"/>
</dbReference>
<dbReference type="OrthoDB" id="9809324at2"/>
<evidence type="ECO:0000259" key="1">
    <source>
        <dbReference type="Pfam" id="PF13304"/>
    </source>
</evidence>
<proteinExistence type="predicted"/>
<dbReference type="EMBL" id="VOHM01000006">
    <property type="protein sequence ID" value="TWT26848.1"/>
    <property type="molecule type" value="Genomic_DNA"/>
</dbReference>
<gene>
    <name evidence="2" type="ORF">FRX94_04400</name>
</gene>
<dbReference type="RefSeq" id="WP_146323912.1">
    <property type="nucleotide sequence ID" value="NZ_BAABLR010000005.1"/>
</dbReference>
<evidence type="ECO:0000313" key="2">
    <source>
        <dbReference type="EMBL" id="TWT26848.1"/>
    </source>
</evidence>
<dbReference type="InterPro" id="IPR003959">
    <property type="entry name" value="ATPase_AAA_core"/>
</dbReference>
<dbReference type="AlphaFoldDB" id="A0A5C5ULG1"/>
<keyword evidence="2" id="KW-0547">Nucleotide-binding</keyword>
<keyword evidence="2" id="KW-0067">ATP-binding</keyword>
<keyword evidence="3" id="KW-1185">Reference proteome</keyword>
<reference evidence="2 3" key="1">
    <citation type="submission" date="2019-08" db="EMBL/GenBank/DDBJ databases">
        <authorList>
            <person name="Lei W."/>
        </authorList>
    </citation>
    <scope>NUCLEOTIDE SEQUENCE [LARGE SCALE GENOMIC DNA]</scope>
    <source>
        <strain evidence="2 3">CCUG 58627</strain>
    </source>
</reference>
<name>A0A5C5ULG1_9CORY</name>
<dbReference type="Proteomes" id="UP000320791">
    <property type="component" value="Unassembled WGS sequence"/>
</dbReference>
<dbReference type="PANTHER" id="PTHR40396">
    <property type="entry name" value="ATPASE-LIKE PROTEIN"/>
    <property type="match status" value="1"/>
</dbReference>
<dbReference type="Gene3D" id="3.40.50.300">
    <property type="entry name" value="P-loop containing nucleotide triphosphate hydrolases"/>
    <property type="match status" value="1"/>
</dbReference>